<evidence type="ECO:0000256" key="1">
    <source>
        <dbReference type="SAM" id="MobiDB-lite"/>
    </source>
</evidence>
<feature type="compositionally biased region" description="Polar residues" evidence="1">
    <location>
        <begin position="9"/>
        <end position="21"/>
    </location>
</feature>
<accession>A0ABY6NGH1</accession>
<protein>
    <submittedName>
        <fullName evidence="2">Uncharacterized protein</fullName>
    </submittedName>
</protein>
<evidence type="ECO:0000313" key="2">
    <source>
        <dbReference type="EMBL" id="UZF16156.1"/>
    </source>
</evidence>
<dbReference type="EMBL" id="CP085043">
    <property type="protein sequence ID" value="UZF16156.1"/>
    <property type="molecule type" value="Genomic_DNA"/>
</dbReference>
<name>A0ABY6NGH1_RALSL</name>
<gene>
    <name evidence="2" type="ORF">LH706_06865</name>
</gene>
<organism evidence="2">
    <name type="scientific">Ralstonia solanacearum</name>
    <name type="common">Pseudomonas solanacearum</name>
    <dbReference type="NCBI Taxonomy" id="305"/>
    <lineage>
        <taxon>Bacteria</taxon>
        <taxon>Pseudomonadati</taxon>
        <taxon>Pseudomonadota</taxon>
        <taxon>Betaproteobacteria</taxon>
        <taxon>Burkholderiales</taxon>
        <taxon>Burkholderiaceae</taxon>
        <taxon>Ralstonia</taxon>
        <taxon>Ralstonia solanacearum species complex</taxon>
    </lineage>
</organism>
<reference evidence="2" key="1">
    <citation type="submission" date="2021-10" db="EMBL/GenBank/DDBJ databases">
        <title>Complete genome sequences of five Ralstonia solancearum strains isolated from sunflower.</title>
        <authorList>
            <person name="She X."/>
            <person name="He Z."/>
        </authorList>
    </citation>
    <scope>NUCLEOTIDE SEQUENCE</scope>
    <source>
        <strain evidence="2">RS638</strain>
    </source>
</reference>
<sequence length="105" mass="11774">MTTQESKHSPTSTIQNLRNKFHSSTEQENGLYAHYSPASCSIKEGVAKIMELLKLPNLDSITTKLNPKGGIDILKLNFKSALEASKKETCEARSRATTKFKYRKI</sequence>
<proteinExistence type="predicted"/>
<feature type="region of interest" description="Disordered" evidence="1">
    <location>
        <begin position="1"/>
        <end position="21"/>
    </location>
</feature>